<dbReference type="InterPro" id="IPR025392">
    <property type="entry name" value="DUF4124"/>
</dbReference>
<evidence type="ECO:0000259" key="1">
    <source>
        <dbReference type="Pfam" id="PF13511"/>
    </source>
</evidence>
<proteinExistence type="predicted"/>
<evidence type="ECO:0000313" key="3">
    <source>
        <dbReference type="Proteomes" id="UP001500631"/>
    </source>
</evidence>
<gene>
    <name evidence="2" type="ORF">GCM10023338_18630</name>
</gene>
<name>A0ABP9MU16_9GAMM</name>
<evidence type="ECO:0000313" key="2">
    <source>
        <dbReference type="EMBL" id="GAA5101956.1"/>
    </source>
</evidence>
<comment type="caution">
    <text evidence="2">The sequence shown here is derived from an EMBL/GenBank/DDBJ whole genome shotgun (WGS) entry which is preliminary data.</text>
</comment>
<keyword evidence="3" id="KW-1185">Reference proteome</keyword>
<accession>A0ABP9MU16</accession>
<sequence>MYRWTDSKGVVHYTEYAPDEVRQQILNFDKDQPRVDTSAQDVKKLDIMQPTQAVLVEIEEKQNFDPADRKNTSKGVTIPSKALDPSTMTYCQIIHKNLETFTALENGEFDQLLLVAQSGAQTRISPENIQTQYKTTIDNLEKYCLQ</sequence>
<dbReference type="EMBL" id="BAABKE010000006">
    <property type="protein sequence ID" value="GAA5101956.1"/>
    <property type="molecule type" value="Genomic_DNA"/>
</dbReference>
<feature type="domain" description="DUF4124" evidence="1">
    <location>
        <begin position="1"/>
        <end position="33"/>
    </location>
</feature>
<dbReference type="Pfam" id="PF13511">
    <property type="entry name" value="DUF4124"/>
    <property type="match status" value="1"/>
</dbReference>
<protein>
    <recommendedName>
        <fullName evidence="1">DUF4124 domain-containing protein</fullName>
    </recommendedName>
</protein>
<dbReference type="Proteomes" id="UP001500631">
    <property type="component" value="Unassembled WGS sequence"/>
</dbReference>
<organism evidence="2 3">
    <name type="scientific">Wohlfahrtiimonas larvae</name>
    <dbReference type="NCBI Taxonomy" id="1157986"/>
    <lineage>
        <taxon>Bacteria</taxon>
        <taxon>Pseudomonadati</taxon>
        <taxon>Pseudomonadota</taxon>
        <taxon>Gammaproteobacteria</taxon>
        <taxon>Cardiobacteriales</taxon>
        <taxon>Ignatzschineriaceae</taxon>
        <taxon>Wohlfahrtiimonas</taxon>
    </lineage>
</organism>
<reference evidence="3" key="1">
    <citation type="journal article" date="2019" name="Int. J. Syst. Evol. Microbiol.">
        <title>The Global Catalogue of Microorganisms (GCM) 10K type strain sequencing project: providing services to taxonomists for standard genome sequencing and annotation.</title>
        <authorList>
            <consortium name="The Broad Institute Genomics Platform"/>
            <consortium name="The Broad Institute Genome Sequencing Center for Infectious Disease"/>
            <person name="Wu L."/>
            <person name="Ma J."/>
        </authorList>
    </citation>
    <scope>NUCLEOTIDE SEQUENCE [LARGE SCALE GENOMIC DNA]</scope>
    <source>
        <strain evidence="3">JCM 18424</strain>
    </source>
</reference>